<feature type="transmembrane region" description="Helical" evidence="1">
    <location>
        <begin position="171"/>
        <end position="189"/>
    </location>
</feature>
<name>A0A4V1WG99_9FLAO</name>
<gene>
    <name evidence="3" type="ORF">ERX46_02905</name>
</gene>
<proteinExistence type="predicted"/>
<protein>
    <recommendedName>
        <fullName evidence="5">Protein BatD</fullName>
    </recommendedName>
</protein>
<keyword evidence="1" id="KW-1133">Transmembrane helix</keyword>
<evidence type="ECO:0000313" key="3">
    <source>
        <dbReference type="EMBL" id="RYM35961.1"/>
    </source>
</evidence>
<feature type="chain" id="PRO_5020856522" description="Protein BatD" evidence="2">
    <location>
        <begin position="20"/>
        <end position="315"/>
    </location>
</feature>
<keyword evidence="2" id="KW-0732">Signal</keyword>
<keyword evidence="1" id="KW-0472">Membrane</keyword>
<dbReference type="EMBL" id="SETE01000001">
    <property type="protein sequence ID" value="RYM35961.1"/>
    <property type="molecule type" value="Genomic_DNA"/>
</dbReference>
<evidence type="ECO:0000313" key="4">
    <source>
        <dbReference type="Proteomes" id="UP000293952"/>
    </source>
</evidence>
<dbReference type="AlphaFoldDB" id="A0A4V1WG99"/>
<keyword evidence="4" id="KW-1185">Reference proteome</keyword>
<comment type="caution">
    <text evidence="3">The sequence shown here is derived from an EMBL/GenBank/DDBJ whole genome shotgun (WGS) entry which is preliminary data.</text>
</comment>
<keyword evidence="1" id="KW-0812">Transmembrane</keyword>
<evidence type="ECO:0000256" key="1">
    <source>
        <dbReference type="SAM" id="Phobius"/>
    </source>
</evidence>
<dbReference type="Proteomes" id="UP000293952">
    <property type="component" value="Unassembled WGS sequence"/>
</dbReference>
<accession>A0A4V1WG99</accession>
<reference evidence="3 4" key="1">
    <citation type="submission" date="2019-02" db="EMBL/GenBank/DDBJ databases">
        <title>Genome sequence of the sea-ice species Brumimicrobium glaciale.</title>
        <authorList>
            <person name="Bowman J.P."/>
        </authorList>
    </citation>
    <scope>NUCLEOTIDE SEQUENCE [LARGE SCALE GENOMIC DNA]</scope>
    <source>
        <strain evidence="3 4">IC156</strain>
    </source>
</reference>
<evidence type="ECO:0008006" key="5">
    <source>
        <dbReference type="Google" id="ProtNLM"/>
    </source>
</evidence>
<sequence>MIKWCLNIIFLLGVSFSFGQQLNISLDKEEVKIGEPFTLTYSVISTVKLDSIVYFEYNDIFPGKNSSDIEKEGINVTYDIEISKGFSDTNYQDGKDFIWTGSYELIAWDSAFVIIPPEIITIEDSIFIFPAGLIHVLSPEINATQPIYDINESFTELPSKSAFLQFIKQNWLWVTIASVLLIAVGIYLIRRSQKEPTPLSLREKTLAQIDQLEKSRAYEVNLKEYYFELSVILRRFFADHYQSRVMDKTTAEIEVILAKNGLDKEMILLTRQLLMQSDLVKFAQSVPELQEIQNVTNNARQVINEIADLYLKDEK</sequence>
<evidence type="ECO:0000256" key="2">
    <source>
        <dbReference type="SAM" id="SignalP"/>
    </source>
</evidence>
<feature type="signal peptide" evidence="2">
    <location>
        <begin position="1"/>
        <end position="19"/>
    </location>
</feature>
<organism evidence="3 4">
    <name type="scientific">Brumimicrobium glaciale</name>
    <dbReference type="NCBI Taxonomy" id="200475"/>
    <lineage>
        <taxon>Bacteria</taxon>
        <taxon>Pseudomonadati</taxon>
        <taxon>Bacteroidota</taxon>
        <taxon>Flavobacteriia</taxon>
        <taxon>Flavobacteriales</taxon>
        <taxon>Crocinitomicaceae</taxon>
        <taxon>Brumimicrobium</taxon>
    </lineage>
</organism>